<reference evidence="1 2" key="1">
    <citation type="submission" date="2019-03" db="EMBL/GenBank/DDBJ databases">
        <title>First draft genome of Liparis tanakae, snailfish: a comprehensive survey of snailfish specific genes.</title>
        <authorList>
            <person name="Kim W."/>
            <person name="Song I."/>
            <person name="Jeong J.-H."/>
            <person name="Kim D."/>
            <person name="Kim S."/>
            <person name="Ryu S."/>
            <person name="Song J.Y."/>
            <person name="Lee S.K."/>
        </authorList>
    </citation>
    <scope>NUCLEOTIDE SEQUENCE [LARGE SCALE GENOMIC DNA]</scope>
    <source>
        <tissue evidence="1">Muscle</tissue>
    </source>
</reference>
<dbReference type="EMBL" id="SRLO01000340">
    <property type="protein sequence ID" value="TNN60135.1"/>
    <property type="molecule type" value="Genomic_DNA"/>
</dbReference>
<evidence type="ECO:0000313" key="2">
    <source>
        <dbReference type="Proteomes" id="UP000314294"/>
    </source>
</evidence>
<keyword evidence="2" id="KW-1185">Reference proteome</keyword>
<organism evidence="1 2">
    <name type="scientific">Liparis tanakae</name>
    <name type="common">Tanaka's snailfish</name>
    <dbReference type="NCBI Taxonomy" id="230148"/>
    <lineage>
        <taxon>Eukaryota</taxon>
        <taxon>Metazoa</taxon>
        <taxon>Chordata</taxon>
        <taxon>Craniata</taxon>
        <taxon>Vertebrata</taxon>
        <taxon>Euteleostomi</taxon>
        <taxon>Actinopterygii</taxon>
        <taxon>Neopterygii</taxon>
        <taxon>Teleostei</taxon>
        <taxon>Neoteleostei</taxon>
        <taxon>Acanthomorphata</taxon>
        <taxon>Eupercaria</taxon>
        <taxon>Perciformes</taxon>
        <taxon>Cottioidei</taxon>
        <taxon>Cottales</taxon>
        <taxon>Liparidae</taxon>
        <taxon>Liparis</taxon>
    </lineage>
</organism>
<evidence type="ECO:0000313" key="1">
    <source>
        <dbReference type="EMBL" id="TNN60135.1"/>
    </source>
</evidence>
<proteinExistence type="predicted"/>
<protein>
    <submittedName>
        <fullName evidence="1">Uncharacterized protein</fullName>
    </submittedName>
</protein>
<accession>A0A4Z2H4C1</accession>
<dbReference type="Proteomes" id="UP000314294">
    <property type="component" value="Unassembled WGS sequence"/>
</dbReference>
<gene>
    <name evidence="1" type="ORF">EYF80_029687</name>
</gene>
<comment type="caution">
    <text evidence="1">The sequence shown here is derived from an EMBL/GenBank/DDBJ whole genome shotgun (WGS) entry which is preliminary data.</text>
</comment>
<name>A0A4Z2H4C1_9TELE</name>
<dbReference type="AlphaFoldDB" id="A0A4Z2H4C1"/>
<sequence>MYCTCGALPASELPASVYRAEALGRSEPSHTSWAGPRQLMNYSAERCCFRLTAGGHDVLCPELRTGSSPSGRHRAAESARLSDVRHRLLANETRVGEKGGSRTCRVISPALKTPGDLGHVTGFGRVAIGCFRPRRPESVEVCLGPSEVLTTSTVQEELQLLCVC</sequence>